<evidence type="ECO:0000313" key="2">
    <source>
        <dbReference type="EMBL" id="SDG07913.1"/>
    </source>
</evidence>
<dbReference type="AlphaFoldDB" id="A0A1G7RB09"/>
<dbReference type="InterPro" id="IPR010985">
    <property type="entry name" value="Ribbon_hlx_hlx"/>
</dbReference>
<dbReference type="EMBL" id="CP076114">
    <property type="protein sequence ID" value="UUD64354.1"/>
    <property type="molecule type" value="Genomic_DNA"/>
</dbReference>
<reference evidence="2 4" key="1">
    <citation type="submission" date="2016-10" db="EMBL/GenBank/DDBJ databases">
        <authorList>
            <person name="de Groot N.N."/>
        </authorList>
    </citation>
    <scope>NUCLEOTIDE SEQUENCE [LARGE SCALE GENOMIC DNA]</scope>
    <source>
        <strain evidence="2 4">LMG 25475</strain>
    </source>
</reference>
<dbReference type="RefSeq" id="WP_083328733.1">
    <property type="nucleotide sequence ID" value="NZ_CP076114.1"/>
</dbReference>
<evidence type="ECO:0000259" key="1">
    <source>
        <dbReference type="Pfam" id="PF03869"/>
    </source>
</evidence>
<dbReference type="Proteomes" id="UP000243378">
    <property type="component" value="Unassembled WGS sequence"/>
</dbReference>
<evidence type="ECO:0000313" key="4">
    <source>
        <dbReference type="Proteomes" id="UP000243378"/>
    </source>
</evidence>
<dbReference type="Gene3D" id="1.10.1220.10">
    <property type="entry name" value="Met repressor-like"/>
    <property type="match status" value="1"/>
</dbReference>
<keyword evidence="5" id="KW-1185">Reference proteome</keyword>
<organism evidence="2 4">
    <name type="scientific">Phytopseudomonas seleniipraecipitans</name>
    <dbReference type="NCBI Taxonomy" id="640205"/>
    <lineage>
        <taxon>Bacteria</taxon>
        <taxon>Pseudomonadati</taxon>
        <taxon>Pseudomonadota</taxon>
        <taxon>Gammaproteobacteria</taxon>
        <taxon>Pseudomonadales</taxon>
        <taxon>Pseudomonadaceae</taxon>
        <taxon>Phytopseudomonas</taxon>
    </lineage>
</organism>
<gene>
    <name evidence="3" type="ORF">D16iCDA_01175</name>
    <name evidence="2" type="ORF">SAMN05216381_3054</name>
</gene>
<evidence type="ECO:0000313" key="5">
    <source>
        <dbReference type="Proteomes" id="UP000887421"/>
    </source>
</evidence>
<name>A0A1G7RB09_9GAMM</name>
<dbReference type="Proteomes" id="UP000887421">
    <property type="component" value="Chromosome"/>
</dbReference>
<dbReference type="GO" id="GO:0006355">
    <property type="term" value="P:regulation of DNA-templated transcription"/>
    <property type="evidence" value="ECO:0007669"/>
    <property type="project" value="InterPro"/>
</dbReference>
<proteinExistence type="predicted"/>
<accession>A0A1G7RB09</accession>
<feature type="domain" description="Arc-like DNA binding" evidence="1">
    <location>
        <begin position="8"/>
        <end position="49"/>
    </location>
</feature>
<dbReference type="SUPFAM" id="SSF47598">
    <property type="entry name" value="Ribbon-helix-helix"/>
    <property type="match status" value="1"/>
</dbReference>
<dbReference type="EMBL" id="FNBM01000007">
    <property type="protein sequence ID" value="SDG07913.1"/>
    <property type="molecule type" value="Genomic_DNA"/>
</dbReference>
<sequence>MTKPIFNARTADKFVVRLPDGMRKRIEDLANDNYTSMNTEIIRAIEAHLEGQARQKLLLEALEAKLRSELQATSKPAKKVQEANIDYLDGLKTGTR</sequence>
<dbReference type="InterPro" id="IPR013321">
    <property type="entry name" value="Arc_rbn_hlx_hlx"/>
</dbReference>
<dbReference type="InterPro" id="IPR005569">
    <property type="entry name" value="Arc_DNA-bd_dom"/>
</dbReference>
<dbReference type="OrthoDB" id="7029768at2"/>
<dbReference type="Pfam" id="PF03869">
    <property type="entry name" value="Arc"/>
    <property type="match status" value="1"/>
</dbReference>
<dbReference type="GO" id="GO:0003677">
    <property type="term" value="F:DNA binding"/>
    <property type="evidence" value="ECO:0007669"/>
    <property type="project" value="UniProtKB-KW"/>
</dbReference>
<keyword evidence="3" id="KW-0238">DNA-binding</keyword>
<evidence type="ECO:0000313" key="3">
    <source>
        <dbReference type="EMBL" id="UUD64354.1"/>
    </source>
</evidence>
<dbReference type="STRING" id="640205.SAMN05216381_3054"/>
<reference evidence="3" key="2">
    <citation type="submission" date="2021-05" db="EMBL/GenBank/DDBJ databases">
        <title>Complete genome sequence of Pseudomonas seleniipraecipitans strain D1-6.</title>
        <authorList>
            <person name="Lafi F."/>
            <person name="Eida A."/>
            <person name="Alam I."/>
            <person name="Hert H."/>
            <person name="Saad M."/>
        </authorList>
    </citation>
    <scope>NUCLEOTIDE SEQUENCE</scope>
    <source>
        <strain evidence="3">D1-6</strain>
    </source>
</reference>
<protein>
    <submittedName>
        <fullName evidence="3">Arc family DNA-binding protein</fullName>
    </submittedName>
    <submittedName>
        <fullName evidence="2">Arc-like DNA binding domain-containing protein</fullName>
    </submittedName>
</protein>